<dbReference type="InterPro" id="IPR002477">
    <property type="entry name" value="Peptidoglycan-bd-like"/>
</dbReference>
<dbReference type="InterPro" id="IPR036366">
    <property type="entry name" value="PGBDSf"/>
</dbReference>
<keyword evidence="1" id="KW-0472">Membrane</keyword>
<dbReference type="AlphaFoldDB" id="A0A644WK86"/>
<dbReference type="SUPFAM" id="SSF47090">
    <property type="entry name" value="PGBD-like"/>
    <property type="match status" value="1"/>
</dbReference>
<proteinExistence type="predicted"/>
<evidence type="ECO:0000313" key="3">
    <source>
        <dbReference type="EMBL" id="MPM03971.1"/>
    </source>
</evidence>
<comment type="caution">
    <text evidence="3">The sequence shown here is derived from an EMBL/GenBank/DDBJ whole genome shotgun (WGS) entry which is preliminary data.</text>
</comment>
<keyword evidence="1" id="KW-0812">Transmembrane</keyword>
<dbReference type="Pfam" id="PF01471">
    <property type="entry name" value="PG_binding_1"/>
    <property type="match status" value="1"/>
</dbReference>
<feature type="domain" description="Peptidoglycan binding-like" evidence="2">
    <location>
        <begin position="452"/>
        <end position="506"/>
    </location>
</feature>
<organism evidence="3">
    <name type="scientific">bioreactor metagenome</name>
    <dbReference type="NCBI Taxonomy" id="1076179"/>
    <lineage>
        <taxon>unclassified sequences</taxon>
        <taxon>metagenomes</taxon>
        <taxon>ecological metagenomes</taxon>
    </lineage>
</organism>
<feature type="transmembrane region" description="Helical" evidence="1">
    <location>
        <begin position="249"/>
        <end position="268"/>
    </location>
</feature>
<reference evidence="3" key="1">
    <citation type="submission" date="2019-08" db="EMBL/GenBank/DDBJ databases">
        <authorList>
            <person name="Kucharzyk K."/>
            <person name="Murdoch R.W."/>
            <person name="Higgins S."/>
            <person name="Loffler F."/>
        </authorList>
    </citation>
    <scope>NUCLEOTIDE SEQUENCE</scope>
</reference>
<name>A0A644WK86_9ZZZZ</name>
<dbReference type="EMBL" id="VSSQ01000997">
    <property type="protein sequence ID" value="MPM03971.1"/>
    <property type="molecule type" value="Genomic_DNA"/>
</dbReference>
<keyword evidence="1" id="KW-1133">Transmembrane helix</keyword>
<accession>A0A644WK86</accession>
<sequence length="517" mass="58287">MNKTNRRGFSGLSELASDIESFPSTGDQPISPETALSEKQVFDLLDMTELPTCPMPWSSTNDGETWVWGDFFFLFEKNPKPAFEKALEELGKELEKSGQNIEWSGLIFHYSMSVFYRIDRNPHGPLQKPIMSVTLEQADSNMPLEVQRGLESETPQSRESKKEEPMKITLFSGRTERDLGEYDGDFNPVAVKRRFFEILKEELGVQGQPKMIGDLEKAFGHPETGLPPNNSIPVDSECNKEKRRARGKLHLAILSLLPIILFGIIYNYSHNTSSLDAKVAAKKSRDEYVNAVMSDKTTGKEFDEYMKALMAGKPAGKGKNSDLSLKNEAPDIAPISTERGLEFKKPRGGKNNLLSVQEIRWCIREDIRIEAMRGIVETNKEIIEFNKKVDDYNNRCGSYRFYPDSRKKAEQDINPIRELIIAEAISKVKQWGNTNNYSTSNASTSSKKLSKKEIKEIQELLIDLGFAPGPVDGKYGSRTAQAVKAFQRSQGITQNGILDQGLLKLLRRKNDSLSPKK</sequence>
<protein>
    <recommendedName>
        <fullName evidence="2">Peptidoglycan binding-like domain-containing protein</fullName>
    </recommendedName>
</protein>
<dbReference type="Gene3D" id="1.10.101.10">
    <property type="entry name" value="PGBD-like superfamily/PGBD"/>
    <property type="match status" value="1"/>
</dbReference>
<evidence type="ECO:0000256" key="1">
    <source>
        <dbReference type="SAM" id="Phobius"/>
    </source>
</evidence>
<evidence type="ECO:0000259" key="2">
    <source>
        <dbReference type="Pfam" id="PF01471"/>
    </source>
</evidence>
<dbReference type="InterPro" id="IPR036365">
    <property type="entry name" value="PGBD-like_sf"/>
</dbReference>
<gene>
    <name evidence="3" type="ORF">SDC9_50238</name>
</gene>